<evidence type="ECO:0000256" key="4">
    <source>
        <dbReference type="ARBA" id="ARBA00022597"/>
    </source>
</evidence>
<evidence type="ECO:0000256" key="8">
    <source>
        <dbReference type="ARBA" id="ARBA00022777"/>
    </source>
</evidence>
<dbReference type="InterPro" id="IPR018113">
    <property type="entry name" value="PTrfase_EIIB_Cys"/>
</dbReference>
<dbReference type="GO" id="GO:0008982">
    <property type="term" value="F:protein-N(PI)-phosphohistidine-sugar phosphotransferase activity"/>
    <property type="evidence" value="ECO:0007669"/>
    <property type="project" value="InterPro"/>
</dbReference>
<dbReference type="NCBIfam" id="TIGR00826">
    <property type="entry name" value="EIIB_glc"/>
    <property type="match status" value="1"/>
</dbReference>
<dbReference type="Pfam" id="PF02378">
    <property type="entry name" value="PTS_EIIC"/>
    <property type="match status" value="1"/>
</dbReference>
<keyword evidence="5" id="KW-0808">Transferase</keyword>
<feature type="transmembrane region" description="Helical" evidence="12">
    <location>
        <begin position="323"/>
        <end position="342"/>
    </location>
</feature>
<dbReference type="InterPro" id="IPR036878">
    <property type="entry name" value="Glu_permease_IIB"/>
</dbReference>
<dbReference type="SUPFAM" id="SSF55604">
    <property type="entry name" value="Glucose permease domain IIB"/>
    <property type="match status" value="1"/>
</dbReference>
<dbReference type="PROSITE" id="PS51103">
    <property type="entry name" value="PTS_EIIC_TYPE_1"/>
    <property type="match status" value="1"/>
</dbReference>
<dbReference type="GO" id="GO:0005886">
    <property type="term" value="C:plasma membrane"/>
    <property type="evidence" value="ECO:0007669"/>
    <property type="project" value="UniProtKB-SubCell"/>
</dbReference>
<feature type="domain" description="PTS EIIB type-1" evidence="13">
    <location>
        <begin position="404"/>
        <end position="481"/>
    </location>
</feature>
<proteinExistence type="predicted"/>
<dbReference type="GO" id="GO:0015572">
    <property type="term" value="F:N-acetylglucosamine transmembrane transporter activity"/>
    <property type="evidence" value="ECO:0007669"/>
    <property type="project" value="InterPro"/>
</dbReference>
<keyword evidence="4" id="KW-0762">Sugar transport</keyword>
<evidence type="ECO:0000256" key="11">
    <source>
        <dbReference type="PROSITE-ProRule" id="PRU00421"/>
    </source>
</evidence>
<dbReference type="PROSITE" id="PS51098">
    <property type="entry name" value="PTS_EIIB_TYPE_1"/>
    <property type="match status" value="1"/>
</dbReference>
<dbReference type="InterPro" id="IPR010974">
    <property type="entry name" value="PTS_IIBC_nag"/>
</dbReference>
<feature type="transmembrane region" description="Helical" evidence="12">
    <location>
        <begin position="354"/>
        <end position="373"/>
    </location>
</feature>
<feature type="transmembrane region" description="Helical" evidence="12">
    <location>
        <begin position="245"/>
        <end position="263"/>
    </location>
</feature>
<comment type="subcellular location">
    <subcellularLocation>
        <location evidence="1">Cell membrane</location>
        <topology evidence="1">Multi-pass membrane protein</topology>
    </subcellularLocation>
</comment>
<organism evidence="15 16">
    <name type="scientific">Lederbergia lenta</name>
    <name type="common">Bacillus lentus</name>
    <dbReference type="NCBI Taxonomy" id="1467"/>
    <lineage>
        <taxon>Bacteria</taxon>
        <taxon>Bacillati</taxon>
        <taxon>Bacillota</taxon>
        <taxon>Bacilli</taxon>
        <taxon>Bacillales</taxon>
        <taxon>Bacillaceae</taxon>
        <taxon>Lederbergia</taxon>
    </lineage>
</organism>
<evidence type="ECO:0000256" key="12">
    <source>
        <dbReference type="SAM" id="Phobius"/>
    </source>
</evidence>
<feature type="transmembrane region" description="Helical" evidence="12">
    <location>
        <begin position="275"/>
        <end position="291"/>
    </location>
</feature>
<evidence type="ECO:0000256" key="7">
    <source>
        <dbReference type="ARBA" id="ARBA00022692"/>
    </source>
</evidence>
<dbReference type="GO" id="GO:0016301">
    <property type="term" value="F:kinase activity"/>
    <property type="evidence" value="ECO:0007669"/>
    <property type="project" value="UniProtKB-KW"/>
</dbReference>
<keyword evidence="2" id="KW-0813">Transport</keyword>
<sequence length="481" mass="51748">MMKYFQSLGRSLMLPVAVLPAAAILMGIGYWIDPSGWGEGSAIAAFLIKAGSSIIDNMSILFAVGVALGMSKDKDGSAALSGLVAYLVVTTLLSTDSVAMLQGIDAENVNPAFEKIGNQFVGIISGIVASIMYNRFSHVQLPDALAFFSGKRLVPIMTAVSMLVVSVILFFAWPVIFTGLVSFGTMISKLEFIGAGLYGFFNRLLIPTGLHHALNSVFWFDVAGINDIGNFWAGTGTKGVTGMYQAGYFPVMMFGLPAAALAMYHTAKTKRKKQAASLMLAAGFASFFTGVTEPLEFAFMFLAPALYVVHAALTGISLAVAAYFQWTAGFGFSAGLVDFVLSSRLPLANQPYMLLVQGLVFAVIYYFLFRFLIVKFNLKTPGREDDVVEEVQDEEDASTGDRFAVMAAKIYEGLGGDENVTAVDNCVTRLRMEVKDMDAVDQAKIKATGVPGINIVGKHSIQVIVGTNVQFVADEINKIRK</sequence>
<keyword evidence="3" id="KW-1003">Cell membrane</keyword>
<keyword evidence="7 12" id="KW-0812">Transmembrane</keyword>
<feature type="domain" description="PTS EIIC type-1" evidence="14">
    <location>
        <begin position="1"/>
        <end position="385"/>
    </location>
</feature>
<evidence type="ECO:0000256" key="2">
    <source>
        <dbReference type="ARBA" id="ARBA00022448"/>
    </source>
</evidence>
<dbReference type="PROSITE" id="PS01035">
    <property type="entry name" value="PTS_EIIB_TYPE_1_CYS"/>
    <property type="match status" value="1"/>
</dbReference>
<dbReference type="InterPro" id="IPR050429">
    <property type="entry name" value="PTS_Glucose_EIICBA"/>
</dbReference>
<dbReference type="KEGG" id="blen:NCTC4824_01055"/>
<accession>A0A2X4W448</accession>
<evidence type="ECO:0000256" key="6">
    <source>
        <dbReference type="ARBA" id="ARBA00022683"/>
    </source>
</evidence>
<evidence type="ECO:0000256" key="1">
    <source>
        <dbReference type="ARBA" id="ARBA00004651"/>
    </source>
</evidence>
<dbReference type="STRING" id="1348624.GCA_001591545_00153"/>
<feature type="transmembrane region" description="Helical" evidence="12">
    <location>
        <begin position="80"/>
        <end position="104"/>
    </location>
</feature>
<feature type="active site" description="Phosphocysteine intermediate; for EIIB activity" evidence="11">
    <location>
        <position position="426"/>
    </location>
</feature>
<evidence type="ECO:0000256" key="3">
    <source>
        <dbReference type="ARBA" id="ARBA00022475"/>
    </source>
</evidence>
<dbReference type="InterPro" id="IPR001996">
    <property type="entry name" value="PTS_IIB_1"/>
</dbReference>
<dbReference type="GO" id="GO:0090563">
    <property type="term" value="F:protein-phosphocysteine-sugar phosphotransferase activity"/>
    <property type="evidence" value="ECO:0007669"/>
    <property type="project" value="TreeGrafter"/>
</dbReference>
<dbReference type="GO" id="GO:0015764">
    <property type="term" value="P:N-acetylglucosamine transport"/>
    <property type="evidence" value="ECO:0007669"/>
    <property type="project" value="TreeGrafter"/>
</dbReference>
<gene>
    <name evidence="15" type="primary">nagP</name>
    <name evidence="15" type="ORF">NCTC4824_01055</name>
</gene>
<dbReference type="CDD" id="cd00212">
    <property type="entry name" value="PTS_IIB_glc"/>
    <property type="match status" value="1"/>
</dbReference>
<dbReference type="AlphaFoldDB" id="A0A2X4W448"/>
<feature type="transmembrane region" description="Helical" evidence="12">
    <location>
        <begin position="12"/>
        <end position="32"/>
    </location>
</feature>
<keyword evidence="6" id="KW-0598">Phosphotransferase system</keyword>
<dbReference type="GO" id="GO:0019866">
    <property type="term" value="C:organelle inner membrane"/>
    <property type="evidence" value="ECO:0007669"/>
    <property type="project" value="InterPro"/>
</dbReference>
<keyword evidence="8" id="KW-0418">Kinase</keyword>
<dbReference type="PANTHER" id="PTHR30009:SF4">
    <property type="entry name" value="PTS SYSTEM N-ACETYLGLUCOSAMINE-SPECIFIC EIICBA COMPONENT"/>
    <property type="match status" value="1"/>
</dbReference>
<feature type="transmembrane region" description="Helical" evidence="12">
    <location>
        <begin position="116"/>
        <end position="133"/>
    </location>
</feature>
<feature type="transmembrane region" description="Helical" evidence="12">
    <location>
        <begin position="44"/>
        <end position="68"/>
    </location>
</feature>
<dbReference type="Proteomes" id="UP000249134">
    <property type="component" value="Chromosome 1"/>
</dbReference>
<evidence type="ECO:0000313" key="15">
    <source>
        <dbReference type="EMBL" id="SQI53712.1"/>
    </source>
</evidence>
<dbReference type="Gene3D" id="3.30.1360.60">
    <property type="entry name" value="Glucose permease domain IIB"/>
    <property type="match status" value="1"/>
</dbReference>
<dbReference type="GO" id="GO:0009401">
    <property type="term" value="P:phosphoenolpyruvate-dependent sugar phosphotransferase system"/>
    <property type="evidence" value="ECO:0007669"/>
    <property type="project" value="UniProtKB-KW"/>
</dbReference>
<name>A0A2X4W448_LEDLE</name>
<reference evidence="15 16" key="1">
    <citation type="submission" date="2018-06" db="EMBL/GenBank/DDBJ databases">
        <authorList>
            <consortium name="Pathogen Informatics"/>
            <person name="Doyle S."/>
        </authorList>
    </citation>
    <scope>NUCLEOTIDE SEQUENCE [LARGE SCALE GENOMIC DNA]</scope>
    <source>
        <strain evidence="15 16">NCTC4824</strain>
    </source>
</reference>
<evidence type="ECO:0000256" key="5">
    <source>
        <dbReference type="ARBA" id="ARBA00022679"/>
    </source>
</evidence>
<evidence type="ECO:0000313" key="16">
    <source>
        <dbReference type="Proteomes" id="UP000249134"/>
    </source>
</evidence>
<dbReference type="PANTHER" id="PTHR30009">
    <property type="entry name" value="CYTOCHROME C-TYPE SYNTHESIS PROTEIN AND PTS TRANSMEMBRANE COMPONENT"/>
    <property type="match status" value="1"/>
</dbReference>
<keyword evidence="16" id="KW-1185">Reference proteome</keyword>
<protein>
    <submittedName>
        <fullName evidence="15">PTS system, N-acetylglucosamine-specific enzyme II, CB component</fullName>
    </submittedName>
</protein>
<dbReference type="Pfam" id="PF00367">
    <property type="entry name" value="PTS_EIIB"/>
    <property type="match status" value="1"/>
</dbReference>
<dbReference type="InterPro" id="IPR013013">
    <property type="entry name" value="PTS_EIIC_1"/>
</dbReference>
<feature type="transmembrane region" description="Helical" evidence="12">
    <location>
        <begin position="153"/>
        <end position="173"/>
    </location>
</feature>
<keyword evidence="10 12" id="KW-0472">Membrane</keyword>
<dbReference type="RefSeq" id="WP_066136053.1">
    <property type="nucleotide sequence ID" value="NZ_CBCSGM010000001.1"/>
</dbReference>
<dbReference type="NCBIfam" id="TIGR01998">
    <property type="entry name" value="PTS-II-BC-nag"/>
    <property type="match status" value="1"/>
</dbReference>
<evidence type="ECO:0000256" key="9">
    <source>
        <dbReference type="ARBA" id="ARBA00022989"/>
    </source>
</evidence>
<dbReference type="InterPro" id="IPR003352">
    <property type="entry name" value="PTS_EIIC"/>
</dbReference>
<evidence type="ECO:0000259" key="14">
    <source>
        <dbReference type="PROSITE" id="PS51103"/>
    </source>
</evidence>
<keyword evidence="9 12" id="KW-1133">Transmembrane helix</keyword>
<dbReference type="EMBL" id="LS483476">
    <property type="protein sequence ID" value="SQI53712.1"/>
    <property type="molecule type" value="Genomic_DNA"/>
</dbReference>
<feature type="transmembrane region" description="Helical" evidence="12">
    <location>
        <begin position="297"/>
        <end position="316"/>
    </location>
</feature>
<evidence type="ECO:0000256" key="10">
    <source>
        <dbReference type="ARBA" id="ARBA00023136"/>
    </source>
</evidence>
<evidence type="ECO:0000259" key="13">
    <source>
        <dbReference type="PROSITE" id="PS51098"/>
    </source>
</evidence>